<evidence type="ECO:0000256" key="1">
    <source>
        <dbReference type="ARBA" id="ARBA00004202"/>
    </source>
</evidence>
<dbReference type="InterPro" id="IPR003439">
    <property type="entry name" value="ABC_transporter-like_ATP-bd"/>
</dbReference>
<dbReference type="GO" id="GO:0005886">
    <property type="term" value="C:plasma membrane"/>
    <property type="evidence" value="ECO:0007669"/>
    <property type="project" value="UniProtKB-SubCell"/>
</dbReference>
<evidence type="ECO:0000256" key="4">
    <source>
        <dbReference type="ARBA" id="ARBA00022475"/>
    </source>
</evidence>
<feature type="domain" description="ABC transporter" evidence="8">
    <location>
        <begin position="5"/>
        <end position="256"/>
    </location>
</feature>
<evidence type="ECO:0000256" key="5">
    <source>
        <dbReference type="ARBA" id="ARBA00022741"/>
    </source>
</evidence>
<dbReference type="PROSITE" id="PS50893">
    <property type="entry name" value="ABC_TRANSPORTER_2"/>
    <property type="match status" value="1"/>
</dbReference>
<keyword evidence="5" id="KW-0547">Nucleotide-binding</keyword>
<dbReference type="eggNOG" id="COG0444">
    <property type="taxonomic scope" value="Bacteria"/>
</dbReference>
<evidence type="ECO:0000256" key="2">
    <source>
        <dbReference type="ARBA" id="ARBA00005417"/>
    </source>
</evidence>
<dbReference type="InterPro" id="IPR017871">
    <property type="entry name" value="ABC_transporter-like_CS"/>
</dbReference>
<dbReference type="FunFam" id="3.40.50.300:FF:000016">
    <property type="entry name" value="Oligopeptide ABC transporter ATP-binding component"/>
    <property type="match status" value="1"/>
</dbReference>
<comment type="caution">
    <text evidence="9">The sequence shown here is derived from an EMBL/GenBank/DDBJ whole genome shotgun (WGS) entry which is preliminary data.</text>
</comment>
<dbReference type="PATRIC" id="fig|997296.3.peg.1091"/>
<name>I3E6Z6_BACMT</name>
<dbReference type="SUPFAM" id="SSF52540">
    <property type="entry name" value="P-loop containing nucleoside triphosphate hydrolases"/>
    <property type="match status" value="1"/>
</dbReference>
<proteinExistence type="inferred from homology"/>
<dbReference type="NCBIfam" id="TIGR01727">
    <property type="entry name" value="oligo_HPY"/>
    <property type="match status" value="1"/>
</dbReference>
<dbReference type="PANTHER" id="PTHR43297">
    <property type="entry name" value="OLIGOPEPTIDE TRANSPORT ATP-BINDING PROTEIN APPD"/>
    <property type="match status" value="1"/>
</dbReference>
<dbReference type="InterPro" id="IPR027417">
    <property type="entry name" value="P-loop_NTPase"/>
</dbReference>
<keyword evidence="3" id="KW-0813">Transport</keyword>
<keyword evidence="4" id="KW-1003">Cell membrane</keyword>
<protein>
    <submittedName>
        <fullName evidence="9">Oligopeptide/dipeptide ABC transporter, ATPase subunit</fullName>
    </submittedName>
</protein>
<dbReference type="InterPro" id="IPR003593">
    <property type="entry name" value="AAA+_ATPase"/>
</dbReference>
<dbReference type="Proteomes" id="UP000010523">
    <property type="component" value="Unassembled WGS sequence"/>
</dbReference>
<dbReference type="OrthoDB" id="9802264at2"/>
<evidence type="ECO:0000313" key="9">
    <source>
        <dbReference type="EMBL" id="EIJ82267.1"/>
    </source>
</evidence>
<sequence length="354" mass="39603">MNSLLNIEDLTVDFKTTKGVLAAVSDITFNIKAGETVCLVGESGSGKSVTSKSIMRLIDYENGIISKGKIQFNYKDLVTMSKKKLSQVRGKKIAMVFQEPLVAFDPVFTIGAQLSETIVHHTKVSKKQAWEKGISLLKKVRISEPEMRMKQYPNELSGGMLQRAMIAMALACEPELLIADEPTTALDVTIQAQIIDLLNELKTEFNMALLLVTHDLGVAAQLADRIVVMYAGKIVEDATVQQIFQKPHHPYTRGLLQSILKVNSASKTKLYSIEGSIPSLSDMPKGCRFHPRCPFATEKCQVDSPPLLFVNSRYSACWYANQLVEDKDWFKQEKVDNSRVIINEPNFDEKREKS</sequence>
<dbReference type="RefSeq" id="WP_003351082.1">
    <property type="nucleotide sequence ID" value="NZ_AFEU01000001.1"/>
</dbReference>
<comment type="similarity">
    <text evidence="2">Belongs to the ABC transporter superfamily.</text>
</comment>
<evidence type="ECO:0000256" key="6">
    <source>
        <dbReference type="ARBA" id="ARBA00022840"/>
    </source>
</evidence>
<keyword evidence="10" id="KW-1185">Reference proteome</keyword>
<comment type="subcellular location">
    <subcellularLocation>
        <location evidence="1">Cell membrane</location>
        <topology evidence="1">Peripheral membrane protein</topology>
    </subcellularLocation>
</comment>
<dbReference type="EMBL" id="AFEU01000001">
    <property type="protein sequence ID" value="EIJ82267.1"/>
    <property type="molecule type" value="Genomic_DNA"/>
</dbReference>
<evidence type="ECO:0000313" key="10">
    <source>
        <dbReference type="Proteomes" id="UP000010523"/>
    </source>
</evidence>
<dbReference type="GO" id="GO:0016887">
    <property type="term" value="F:ATP hydrolysis activity"/>
    <property type="evidence" value="ECO:0007669"/>
    <property type="project" value="InterPro"/>
</dbReference>
<dbReference type="InterPro" id="IPR050388">
    <property type="entry name" value="ABC_Ni/Peptide_Import"/>
</dbReference>
<organism evidence="9 10">
    <name type="scientific">Bacillus methanolicus PB1</name>
    <dbReference type="NCBI Taxonomy" id="997296"/>
    <lineage>
        <taxon>Bacteria</taxon>
        <taxon>Bacillati</taxon>
        <taxon>Bacillota</taxon>
        <taxon>Bacilli</taxon>
        <taxon>Bacillales</taxon>
        <taxon>Bacillaceae</taxon>
        <taxon>Bacillus</taxon>
    </lineage>
</organism>
<dbReference type="Gene3D" id="3.40.50.300">
    <property type="entry name" value="P-loop containing nucleotide triphosphate hydrolases"/>
    <property type="match status" value="1"/>
</dbReference>
<dbReference type="SMART" id="SM00382">
    <property type="entry name" value="AAA"/>
    <property type="match status" value="1"/>
</dbReference>
<dbReference type="Pfam" id="PF00005">
    <property type="entry name" value="ABC_tran"/>
    <property type="match status" value="1"/>
</dbReference>
<dbReference type="Pfam" id="PF08352">
    <property type="entry name" value="oligo_HPY"/>
    <property type="match status" value="1"/>
</dbReference>
<dbReference type="GO" id="GO:0005524">
    <property type="term" value="F:ATP binding"/>
    <property type="evidence" value="ECO:0007669"/>
    <property type="project" value="UniProtKB-KW"/>
</dbReference>
<keyword evidence="7" id="KW-0472">Membrane</keyword>
<dbReference type="GO" id="GO:0015833">
    <property type="term" value="P:peptide transport"/>
    <property type="evidence" value="ECO:0007669"/>
    <property type="project" value="InterPro"/>
</dbReference>
<dbReference type="PROSITE" id="PS00211">
    <property type="entry name" value="ABC_TRANSPORTER_1"/>
    <property type="match status" value="1"/>
</dbReference>
<accession>I3E6Z6</accession>
<dbReference type="InterPro" id="IPR013563">
    <property type="entry name" value="Oligopep_ABC_C"/>
</dbReference>
<dbReference type="STRING" id="997296.PB1_05035"/>
<evidence type="ECO:0000256" key="7">
    <source>
        <dbReference type="ARBA" id="ARBA00023136"/>
    </source>
</evidence>
<reference evidence="9 10" key="1">
    <citation type="journal article" date="2012" name="Appl. Environ. Microbiol.">
        <title>Genome Sequence of Thermotolerant Bacillus methanolicus: Features and Regulation Related to Methylotrophy and Production of L-Lysine and L-Glutamate from Methanol.</title>
        <authorList>
            <person name="Heggeset T.M."/>
            <person name="Krog A."/>
            <person name="Balzer S."/>
            <person name="Wentzel A."/>
            <person name="Ellingsen T.E."/>
            <person name="Brautaset T."/>
        </authorList>
    </citation>
    <scope>NUCLEOTIDE SEQUENCE [LARGE SCALE GENOMIC DNA]</scope>
    <source>
        <strain evidence="9 10">PB1</strain>
    </source>
</reference>
<gene>
    <name evidence="9" type="ORF">PB1_05035</name>
</gene>
<evidence type="ECO:0000256" key="3">
    <source>
        <dbReference type="ARBA" id="ARBA00022448"/>
    </source>
</evidence>
<dbReference type="CDD" id="cd03257">
    <property type="entry name" value="ABC_NikE_OppD_transporters"/>
    <property type="match status" value="1"/>
</dbReference>
<keyword evidence="6" id="KW-0067">ATP-binding</keyword>
<dbReference type="PANTHER" id="PTHR43297:SF2">
    <property type="entry name" value="DIPEPTIDE TRANSPORT ATP-BINDING PROTEIN DPPD"/>
    <property type="match status" value="1"/>
</dbReference>
<dbReference type="AlphaFoldDB" id="I3E6Z6"/>
<evidence type="ECO:0000259" key="8">
    <source>
        <dbReference type="PROSITE" id="PS50893"/>
    </source>
</evidence>